<accession>A0A812PHP0</accession>
<feature type="transmembrane region" description="Helical" evidence="5">
    <location>
        <begin position="6"/>
        <end position="23"/>
    </location>
</feature>
<evidence type="ECO:0000256" key="4">
    <source>
        <dbReference type="ARBA" id="ARBA00023136"/>
    </source>
</evidence>
<dbReference type="GO" id="GO:0016020">
    <property type="term" value="C:membrane"/>
    <property type="evidence" value="ECO:0007669"/>
    <property type="project" value="UniProtKB-SubCell"/>
</dbReference>
<gene>
    <name evidence="6" type="ORF">SNAT2548_LOCUS18784</name>
</gene>
<evidence type="ECO:0000256" key="5">
    <source>
        <dbReference type="SAM" id="Phobius"/>
    </source>
</evidence>
<keyword evidence="7" id="KW-1185">Reference proteome</keyword>
<reference evidence="6" key="1">
    <citation type="submission" date="2021-02" db="EMBL/GenBank/DDBJ databases">
        <authorList>
            <person name="Dougan E. K."/>
            <person name="Rhodes N."/>
            <person name="Thang M."/>
            <person name="Chan C."/>
        </authorList>
    </citation>
    <scope>NUCLEOTIDE SEQUENCE</scope>
</reference>
<name>A0A812PHP0_9DINO</name>
<feature type="transmembrane region" description="Helical" evidence="5">
    <location>
        <begin position="65"/>
        <end position="82"/>
    </location>
</feature>
<dbReference type="InterPro" id="IPR003689">
    <property type="entry name" value="ZIP"/>
</dbReference>
<dbReference type="EMBL" id="CAJNDS010002155">
    <property type="protein sequence ID" value="CAE7354363.1"/>
    <property type="molecule type" value="Genomic_DNA"/>
</dbReference>
<evidence type="ECO:0000256" key="2">
    <source>
        <dbReference type="ARBA" id="ARBA00022692"/>
    </source>
</evidence>
<evidence type="ECO:0000313" key="7">
    <source>
        <dbReference type="Proteomes" id="UP000604046"/>
    </source>
</evidence>
<keyword evidence="4 5" id="KW-0472">Membrane</keyword>
<comment type="subcellular location">
    <subcellularLocation>
        <location evidence="1">Membrane</location>
        <topology evidence="1">Multi-pass membrane protein</topology>
    </subcellularLocation>
</comment>
<organism evidence="6 7">
    <name type="scientific">Symbiodinium natans</name>
    <dbReference type="NCBI Taxonomy" id="878477"/>
    <lineage>
        <taxon>Eukaryota</taxon>
        <taxon>Sar</taxon>
        <taxon>Alveolata</taxon>
        <taxon>Dinophyceae</taxon>
        <taxon>Suessiales</taxon>
        <taxon>Symbiodiniaceae</taxon>
        <taxon>Symbiodinium</taxon>
    </lineage>
</organism>
<evidence type="ECO:0000313" key="6">
    <source>
        <dbReference type="EMBL" id="CAE7354363.1"/>
    </source>
</evidence>
<dbReference type="AlphaFoldDB" id="A0A812PHP0"/>
<sequence length="137" mass="14503">MPYASALVMSLISFAGVGLLVFLQIPRFGAVVEYCCLAFAATVLVADALIHLLPHALEGADHDTMSAVGVSATVGCLAILAIPEVCEWRHQHHDHHEGAQHGTQVAASMHSAVSIPRSMLTAGPISSQRCSTTSWME</sequence>
<feature type="transmembrane region" description="Helical" evidence="5">
    <location>
        <begin position="30"/>
        <end position="53"/>
    </location>
</feature>
<evidence type="ECO:0000256" key="3">
    <source>
        <dbReference type="ARBA" id="ARBA00022989"/>
    </source>
</evidence>
<proteinExistence type="predicted"/>
<keyword evidence="3 5" id="KW-1133">Transmembrane helix</keyword>
<protein>
    <submittedName>
        <fullName evidence="6">Uncharacterized protein</fullName>
    </submittedName>
</protein>
<dbReference type="GO" id="GO:0046873">
    <property type="term" value="F:metal ion transmembrane transporter activity"/>
    <property type="evidence" value="ECO:0007669"/>
    <property type="project" value="InterPro"/>
</dbReference>
<evidence type="ECO:0000256" key="1">
    <source>
        <dbReference type="ARBA" id="ARBA00004141"/>
    </source>
</evidence>
<comment type="caution">
    <text evidence="6">The sequence shown here is derived from an EMBL/GenBank/DDBJ whole genome shotgun (WGS) entry which is preliminary data.</text>
</comment>
<dbReference type="Proteomes" id="UP000604046">
    <property type="component" value="Unassembled WGS sequence"/>
</dbReference>
<dbReference type="Pfam" id="PF02535">
    <property type="entry name" value="Zip"/>
    <property type="match status" value="1"/>
</dbReference>
<dbReference type="OrthoDB" id="6096490at2759"/>
<keyword evidence="2 5" id="KW-0812">Transmembrane</keyword>